<dbReference type="CDD" id="cd03416">
    <property type="entry name" value="CbiX_SirB_N"/>
    <property type="match status" value="1"/>
</dbReference>
<dbReference type="PANTHER" id="PTHR33542">
    <property type="entry name" value="SIROHYDROCHLORIN FERROCHELATASE, CHLOROPLASTIC"/>
    <property type="match status" value="1"/>
</dbReference>
<dbReference type="GO" id="GO:0016829">
    <property type="term" value="F:lyase activity"/>
    <property type="evidence" value="ECO:0007669"/>
    <property type="project" value="UniProtKB-KW"/>
</dbReference>
<keyword evidence="1" id="KW-0479">Metal-binding</keyword>
<dbReference type="InterPro" id="IPR050963">
    <property type="entry name" value="Sirohydro_Cobaltochel/CbiX"/>
</dbReference>
<proteinExistence type="predicted"/>
<dbReference type="GO" id="GO:0046872">
    <property type="term" value="F:metal ion binding"/>
    <property type="evidence" value="ECO:0007669"/>
    <property type="project" value="UniProtKB-KW"/>
</dbReference>
<gene>
    <name evidence="3" type="ORF">CLV46_1318</name>
</gene>
<dbReference type="Pfam" id="PF01903">
    <property type="entry name" value="CbiX"/>
    <property type="match status" value="2"/>
</dbReference>
<protein>
    <submittedName>
        <fullName evidence="3">Sirohydrochlorin ferrochelatase</fullName>
    </submittedName>
</protein>
<dbReference type="InterPro" id="IPR002762">
    <property type="entry name" value="CbiX-like"/>
</dbReference>
<dbReference type="RefSeq" id="WP_342746104.1">
    <property type="nucleotide sequence ID" value="NZ_PGFF01000001.1"/>
</dbReference>
<dbReference type="SUPFAM" id="SSF53800">
    <property type="entry name" value="Chelatase"/>
    <property type="match status" value="1"/>
</dbReference>
<organism evidence="3 4">
    <name type="scientific">Diaminobutyricimonas aerilata</name>
    <dbReference type="NCBI Taxonomy" id="1162967"/>
    <lineage>
        <taxon>Bacteria</taxon>
        <taxon>Bacillati</taxon>
        <taxon>Actinomycetota</taxon>
        <taxon>Actinomycetes</taxon>
        <taxon>Micrococcales</taxon>
        <taxon>Microbacteriaceae</taxon>
        <taxon>Diaminobutyricimonas</taxon>
    </lineage>
</organism>
<comment type="caution">
    <text evidence="3">The sequence shown here is derived from an EMBL/GenBank/DDBJ whole genome shotgun (WGS) entry which is preliminary data.</text>
</comment>
<keyword evidence="4" id="KW-1185">Reference proteome</keyword>
<sequence>MTLVATPTPSHVPAAPQARADLLAISHGTSSEAGQAAIAALVDAVAERARGVRVRPGFVDVQRPDVPDVLAEVDQGATAVIVPLLLSAGYHVHVDLARAARRSPVPTLVAAALGPDRRLVDVLEQRLAQSGRDEGDGVVLAAAGSSDERSVRDCERMAVSLAARLGCRVDVGFVSAAVPPLAEAIDAARAASRSGRVVVATYLLAPGYFAGLVEAGDADVVTAPLLDGGPPPPALVDLVIDRFAAAAGGR</sequence>
<dbReference type="PANTHER" id="PTHR33542:SF5">
    <property type="entry name" value="FERROCHELATASE CHE1"/>
    <property type="match status" value="1"/>
</dbReference>
<evidence type="ECO:0000256" key="2">
    <source>
        <dbReference type="ARBA" id="ARBA00023239"/>
    </source>
</evidence>
<reference evidence="3 4" key="1">
    <citation type="submission" date="2017-11" db="EMBL/GenBank/DDBJ databases">
        <title>Genomic Encyclopedia of Archaeal and Bacterial Type Strains, Phase II (KMG-II): From Individual Species to Whole Genera.</title>
        <authorList>
            <person name="Goeker M."/>
        </authorList>
    </citation>
    <scope>NUCLEOTIDE SEQUENCE [LARGE SCALE GENOMIC DNA]</scope>
    <source>
        <strain evidence="3 4">DSM 27393</strain>
    </source>
</reference>
<evidence type="ECO:0000313" key="3">
    <source>
        <dbReference type="EMBL" id="PJJ71765.1"/>
    </source>
</evidence>
<dbReference type="Proteomes" id="UP000228758">
    <property type="component" value="Unassembled WGS sequence"/>
</dbReference>
<dbReference type="EMBL" id="PGFF01000001">
    <property type="protein sequence ID" value="PJJ71765.1"/>
    <property type="molecule type" value="Genomic_DNA"/>
</dbReference>
<accession>A0A2M9CIT2</accession>
<dbReference type="AlphaFoldDB" id="A0A2M9CIT2"/>
<name>A0A2M9CIT2_9MICO</name>
<evidence type="ECO:0000313" key="4">
    <source>
        <dbReference type="Proteomes" id="UP000228758"/>
    </source>
</evidence>
<keyword evidence="2" id="KW-0456">Lyase</keyword>
<dbReference type="Gene3D" id="3.40.50.1400">
    <property type="match status" value="2"/>
</dbReference>
<evidence type="ECO:0000256" key="1">
    <source>
        <dbReference type="ARBA" id="ARBA00022723"/>
    </source>
</evidence>